<protein>
    <recommendedName>
        <fullName evidence="3">Integrase catalytic domain-containing protein</fullName>
    </recommendedName>
</protein>
<dbReference type="EMBL" id="JASPKY010000505">
    <property type="protein sequence ID" value="KAK9694671.1"/>
    <property type="molecule type" value="Genomic_DNA"/>
</dbReference>
<organism evidence="1 2">
    <name type="scientific">Popillia japonica</name>
    <name type="common">Japanese beetle</name>
    <dbReference type="NCBI Taxonomy" id="7064"/>
    <lineage>
        <taxon>Eukaryota</taxon>
        <taxon>Metazoa</taxon>
        <taxon>Ecdysozoa</taxon>
        <taxon>Arthropoda</taxon>
        <taxon>Hexapoda</taxon>
        <taxon>Insecta</taxon>
        <taxon>Pterygota</taxon>
        <taxon>Neoptera</taxon>
        <taxon>Endopterygota</taxon>
        <taxon>Coleoptera</taxon>
        <taxon>Polyphaga</taxon>
        <taxon>Scarabaeiformia</taxon>
        <taxon>Scarabaeidae</taxon>
        <taxon>Rutelinae</taxon>
        <taxon>Popillia</taxon>
    </lineage>
</organism>
<accession>A0AAW1IWX7</accession>
<dbReference type="InterPro" id="IPR036397">
    <property type="entry name" value="RNaseH_sf"/>
</dbReference>
<dbReference type="InterPro" id="IPR012337">
    <property type="entry name" value="RNaseH-like_sf"/>
</dbReference>
<dbReference type="PANTHER" id="PTHR37984:SF5">
    <property type="entry name" value="PROTEIN NYNRIN-LIKE"/>
    <property type="match status" value="1"/>
</dbReference>
<comment type="caution">
    <text evidence="1">The sequence shown here is derived from an EMBL/GenBank/DDBJ whole genome shotgun (WGS) entry which is preliminary data.</text>
</comment>
<name>A0AAW1IWX7_POPJA</name>
<sequence>MPFGSTEFQNFCRSWNIKSITSSPFYPPANGLVDVSKRIMNKAIESNTDVEILLLEYRSTTVPSIEVSPAKAVMNRLLRTRIPIKDENLKPKIQTNLQNTLRKQ</sequence>
<dbReference type="SUPFAM" id="SSF53098">
    <property type="entry name" value="Ribonuclease H-like"/>
    <property type="match status" value="1"/>
</dbReference>
<dbReference type="GO" id="GO:0003676">
    <property type="term" value="F:nucleic acid binding"/>
    <property type="evidence" value="ECO:0007669"/>
    <property type="project" value="InterPro"/>
</dbReference>
<dbReference type="PANTHER" id="PTHR37984">
    <property type="entry name" value="PROTEIN CBG26694"/>
    <property type="match status" value="1"/>
</dbReference>
<dbReference type="AlphaFoldDB" id="A0AAW1IWX7"/>
<proteinExistence type="predicted"/>
<keyword evidence="2" id="KW-1185">Reference proteome</keyword>
<dbReference type="Proteomes" id="UP001458880">
    <property type="component" value="Unassembled WGS sequence"/>
</dbReference>
<evidence type="ECO:0008006" key="3">
    <source>
        <dbReference type="Google" id="ProtNLM"/>
    </source>
</evidence>
<gene>
    <name evidence="1" type="ORF">QE152_g33366</name>
</gene>
<evidence type="ECO:0000313" key="2">
    <source>
        <dbReference type="Proteomes" id="UP001458880"/>
    </source>
</evidence>
<dbReference type="Gene3D" id="3.30.420.10">
    <property type="entry name" value="Ribonuclease H-like superfamily/Ribonuclease H"/>
    <property type="match status" value="1"/>
</dbReference>
<reference evidence="1 2" key="1">
    <citation type="journal article" date="2024" name="BMC Genomics">
        <title>De novo assembly and annotation of Popillia japonica's genome with initial clues to its potential as an invasive pest.</title>
        <authorList>
            <person name="Cucini C."/>
            <person name="Boschi S."/>
            <person name="Funari R."/>
            <person name="Cardaioli E."/>
            <person name="Iannotti N."/>
            <person name="Marturano G."/>
            <person name="Paoli F."/>
            <person name="Bruttini M."/>
            <person name="Carapelli A."/>
            <person name="Frati F."/>
            <person name="Nardi F."/>
        </authorList>
    </citation>
    <scope>NUCLEOTIDE SEQUENCE [LARGE SCALE GENOMIC DNA]</scope>
    <source>
        <strain evidence="1">DMR45628</strain>
    </source>
</reference>
<evidence type="ECO:0000313" key="1">
    <source>
        <dbReference type="EMBL" id="KAK9694671.1"/>
    </source>
</evidence>
<dbReference type="InterPro" id="IPR050951">
    <property type="entry name" value="Retrovirus_Pol_polyprotein"/>
</dbReference>